<gene>
    <name evidence="2 3" type="primary">Gm61592</name>
</gene>
<feature type="region of interest" description="Disordered" evidence="1">
    <location>
        <begin position="468"/>
        <end position="504"/>
    </location>
</feature>
<accession>A0ABA7IW14</accession>
<evidence type="ECO:0000256" key="1">
    <source>
        <dbReference type="SAM" id="MobiDB-lite"/>
    </source>
</evidence>
<proteinExistence type="predicted"/>
<protein>
    <submittedName>
        <fullName evidence="2">Predicted gene, 61592</fullName>
    </submittedName>
</protein>
<evidence type="ECO:0000313" key="3">
    <source>
        <dbReference type="MGI" id="MGI:7806216"/>
    </source>
</evidence>
<reference evidence="2" key="3">
    <citation type="submission" date="2025-08" db="UniProtKB">
        <authorList>
            <consortium name="Ensembl"/>
        </authorList>
    </citation>
    <scope>IDENTIFICATION</scope>
    <source>
        <strain evidence="2">C57BL/6J</strain>
    </source>
</reference>
<dbReference type="GeneTree" id="ENSGT01150000287341"/>
<dbReference type="AlphaFoldDB" id="A0ABA7IW14"/>
<reference evidence="2" key="4">
    <citation type="submission" date="2025-09" db="UniProtKB">
        <authorList>
            <consortium name="Ensembl"/>
        </authorList>
    </citation>
    <scope>IDENTIFICATION</scope>
    <source>
        <strain evidence="2">C57BL/6J</strain>
    </source>
</reference>
<organism evidence="2 4">
    <name type="scientific">Mus musculus</name>
    <name type="common">Mouse</name>
    <dbReference type="NCBI Taxonomy" id="10090"/>
    <lineage>
        <taxon>Eukaryota</taxon>
        <taxon>Metazoa</taxon>
        <taxon>Chordata</taxon>
        <taxon>Craniata</taxon>
        <taxon>Vertebrata</taxon>
        <taxon>Euteleostomi</taxon>
        <taxon>Mammalia</taxon>
        <taxon>Eutheria</taxon>
        <taxon>Euarchontoglires</taxon>
        <taxon>Glires</taxon>
        <taxon>Rodentia</taxon>
        <taxon>Myomorpha</taxon>
        <taxon>Muroidea</taxon>
        <taxon>Muridae</taxon>
        <taxon>Murinae</taxon>
        <taxon>Mus</taxon>
        <taxon>Mus</taxon>
    </lineage>
</organism>
<evidence type="ECO:0000313" key="4">
    <source>
        <dbReference type="Proteomes" id="UP000000589"/>
    </source>
</evidence>
<dbReference type="Gene3D" id="1.20.5.340">
    <property type="match status" value="1"/>
</dbReference>
<feature type="compositionally biased region" description="Polar residues" evidence="1">
    <location>
        <begin position="485"/>
        <end position="504"/>
    </location>
</feature>
<dbReference type="Ensembl" id="ENSMUST00000249957.1">
    <property type="protein sequence ID" value="ENSMUSP00000160050.1"/>
    <property type="gene ID" value="ENSMUSG00000121936.1"/>
</dbReference>
<dbReference type="Proteomes" id="UP000000589">
    <property type="component" value="Chromosome X"/>
</dbReference>
<sequence>MSLNEEKDGEDPSKLSMAQNVQDELVRVIHMSLNNIASQVDNLNKHAEGILGALSKEVSCRYDTLHDRVTQLNNNITIKDTEKEFPLQAKKSKSSRSAGTQTDLEYPFIPLPDKIRETHDASVQTSPLCMSVPYFQDNPQVVPVLSFQEDTETVQIPYYKDDSDDLAIPPCQENEQDVEIPCCVASDQGLAASHDISYYFKTCEEKLVAGVNEQVQERFRKKNQRVDHPCEPKCIHKFTLMENDITVGHIPPTYLKIPHSHENPSTTECSAFSTYPIKEISKALTQAVEKVFSSPSSPQKKEVKYMKNSKPYVRYGVGKREMNLQSKVQIRPEPEVSMSRKSSVTPPPLRHDWLTVLKNSNTECPVSNVHSQTQFPSPVLRTSETKHLYNYFQTSPDMGVKTTEEDNEFQFLTLPSECLEIEDDSPEEDNIIEKMPLMSFSPVSLRRTETKSKDSDLLVHTSFVQSPSSLDHLSSKTLFPHSPRLSASNSPRPSAISSPRFSHQSQTKCIFPTYSKTSNSALPSHSTLETYQSSFPLSDSFLQASVHSARCQSAYSPKHSVSPRRFDPQSSRFPIPSSGKIYIDRSAKKLVPPSPKSSSLKSKSFTLQSLFSFPKSTSPTIPNPQTLSVFQYSADPMSPDPKQPSVFNKERGTFLDSITKGVLLRKTEEHCILKAQIEISKK</sequence>
<reference evidence="2 4" key="2">
    <citation type="journal article" date="2011" name="PLoS Biol.">
        <title>Modernizing reference genome assemblies.</title>
        <authorList>
            <person name="Church D.M."/>
            <person name="Schneider V.A."/>
            <person name="Graves T."/>
            <person name="Auger K."/>
            <person name="Cunningham F."/>
            <person name="Bouk N."/>
            <person name="Chen H.C."/>
            <person name="Agarwala R."/>
            <person name="McLaren W.M."/>
            <person name="Ritchie G.R."/>
            <person name="Albracht D."/>
            <person name="Kremitzki M."/>
            <person name="Rock S."/>
            <person name="Kotkiewicz H."/>
            <person name="Kremitzki C."/>
            <person name="Wollam A."/>
            <person name="Trani L."/>
            <person name="Fulton L."/>
            <person name="Fulton R."/>
            <person name="Matthews L."/>
            <person name="Whitehead S."/>
            <person name="Chow W."/>
            <person name="Torrance J."/>
            <person name="Dunn M."/>
            <person name="Harden G."/>
            <person name="Threadgold G."/>
            <person name="Wood J."/>
            <person name="Collins J."/>
            <person name="Heath P."/>
            <person name="Griffiths G."/>
            <person name="Pelan S."/>
            <person name="Grafham D."/>
            <person name="Eichler E.E."/>
            <person name="Weinstock G."/>
            <person name="Mardis E.R."/>
            <person name="Wilson R.K."/>
            <person name="Howe K."/>
            <person name="Flicek P."/>
            <person name="Hubbard T."/>
        </authorList>
    </citation>
    <scope>NUCLEOTIDE SEQUENCE [LARGE SCALE GENOMIC DNA]</scope>
    <source>
        <strain evidence="2 4">C57BL/6J</strain>
    </source>
</reference>
<reference evidence="2 4" key="1">
    <citation type="journal article" date="2009" name="PLoS Biol.">
        <title>Lineage-specific biology revealed by a finished genome assembly of the mouse.</title>
        <authorList>
            <consortium name="Mouse Genome Sequencing Consortium"/>
            <person name="Church D.M."/>
            <person name="Goodstadt L."/>
            <person name="Hillier L.W."/>
            <person name="Zody M.C."/>
            <person name="Goldstein S."/>
            <person name="She X."/>
            <person name="Bult C.J."/>
            <person name="Agarwala R."/>
            <person name="Cherry J.L."/>
            <person name="DiCuccio M."/>
            <person name="Hlavina W."/>
            <person name="Kapustin Y."/>
            <person name="Meric P."/>
            <person name="Maglott D."/>
            <person name="Birtle Z."/>
            <person name="Marques A.C."/>
            <person name="Graves T."/>
            <person name="Zhou S."/>
            <person name="Teague B."/>
            <person name="Potamousis K."/>
            <person name="Churas C."/>
            <person name="Place M."/>
            <person name="Herschleb J."/>
            <person name="Runnheim R."/>
            <person name="Forrest D."/>
            <person name="Amos-Landgraf J."/>
            <person name="Schwartz D.C."/>
            <person name="Cheng Z."/>
            <person name="Lindblad-Toh K."/>
            <person name="Eichler E.E."/>
            <person name="Ponting C.P."/>
        </authorList>
    </citation>
    <scope>NUCLEOTIDE SEQUENCE [LARGE SCALE GENOMIC DNA]</scope>
    <source>
        <strain evidence="2 4">C57BL/6J</strain>
    </source>
</reference>
<feature type="compositionally biased region" description="Polar residues" evidence="1">
    <location>
        <begin position="468"/>
        <end position="477"/>
    </location>
</feature>
<name>A0ABA7IW14_MOUSE</name>
<keyword evidence="4" id="KW-1185">Reference proteome</keyword>
<evidence type="ECO:0000313" key="2">
    <source>
        <dbReference type="Ensembl" id="ENSMUSP00000160050.1"/>
    </source>
</evidence>
<dbReference type="MGI" id="MGI:7806216">
    <property type="gene designation" value="Gm61592"/>
</dbReference>